<dbReference type="InterPro" id="IPR011701">
    <property type="entry name" value="MFS"/>
</dbReference>
<dbReference type="SUPFAM" id="SSF103473">
    <property type="entry name" value="MFS general substrate transporter"/>
    <property type="match status" value="1"/>
</dbReference>
<dbReference type="GO" id="GO:0022857">
    <property type="term" value="F:transmembrane transporter activity"/>
    <property type="evidence" value="ECO:0007669"/>
    <property type="project" value="InterPro"/>
</dbReference>
<name>A0A1V6T4K7_9EURO</name>
<feature type="transmembrane region" description="Helical" evidence="4">
    <location>
        <begin position="330"/>
        <end position="353"/>
    </location>
</feature>
<feature type="transmembrane region" description="Helical" evidence="4">
    <location>
        <begin position="38"/>
        <end position="66"/>
    </location>
</feature>
<feature type="transmembrane region" description="Helical" evidence="4">
    <location>
        <begin position="131"/>
        <end position="154"/>
    </location>
</feature>
<evidence type="ECO:0000313" key="7">
    <source>
        <dbReference type="Proteomes" id="UP000191285"/>
    </source>
</evidence>
<feature type="transmembrane region" description="Helical" evidence="4">
    <location>
        <begin position="197"/>
        <end position="217"/>
    </location>
</feature>
<dbReference type="Proteomes" id="UP000191285">
    <property type="component" value="Unassembled WGS sequence"/>
</dbReference>
<feature type="transmembrane region" description="Helical" evidence="4">
    <location>
        <begin position="78"/>
        <end position="101"/>
    </location>
</feature>
<feature type="transmembrane region" description="Helical" evidence="4">
    <location>
        <begin position="305"/>
        <end position="324"/>
    </location>
</feature>
<evidence type="ECO:0000259" key="5">
    <source>
        <dbReference type="PROSITE" id="PS50850"/>
    </source>
</evidence>
<dbReference type="Gene3D" id="1.20.1250.20">
    <property type="entry name" value="MFS general substrate transporter like domains"/>
    <property type="match status" value="1"/>
</dbReference>
<evidence type="ECO:0000256" key="4">
    <source>
        <dbReference type="SAM" id="Phobius"/>
    </source>
</evidence>
<evidence type="ECO:0000256" key="2">
    <source>
        <dbReference type="ARBA" id="ARBA00006727"/>
    </source>
</evidence>
<evidence type="ECO:0000256" key="1">
    <source>
        <dbReference type="ARBA" id="ARBA00004141"/>
    </source>
</evidence>
<comment type="similarity">
    <text evidence="2">Belongs to the major facilitator superfamily. Monocarboxylate porter (TC 2.A.1.13) family.</text>
</comment>
<evidence type="ECO:0000256" key="3">
    <source>
        <dbReference type="SAM" id="MobiDB-lite"/>
    </source>
</evidence>
<dbReference type="InterPro" id="IPR020846">
    <property type="entry name" value="MFS_dom"/>
</dbReference>
<dbReference type="EMBL" id="MLKD01000012">
    <property type="protein sequence ID" value="OQE21222.1"/>
    <property type="molecule type" value="Genomic_DNA"/>
</dbReference>
<feature type="transmembrane region" description="Helical" evidence="4">
    <location>
        <begin position="396"/>
        <end position="414"/>
    </location>
</feature>
<feature type="region of interest" description="Disordered" evidence="3">
    <location>
        <begin position="1"/>
        <end position="27"/>
    </location>
</feature>
<feature type="compositionally biased region" description="Polar residues" evidence="3">
    <location>
        <begin position="8"/>
        <end position="20"/>
    </location>
</feature>
<protein>
    <recommendedName>
        <fullName evidence="5">Major facilitator superfamily (MFS) profile domain-containing protein</fullName>
    </recommendedName>
</protein>
<feature type="domain" description="Major facilitator superfamily (MFS) profile" evidence="5">
    <location>
        <begin position="40"/>
        <end position="429"/>
    </location>
</feature>
<accession>A0A1V6T4K7</accession>
<feature type="transmembrane region" description="Helical" evidence="4">
    <location>
        <begin position="240"/>
        <end position="262"/>
    </location>
</feature>
<keyword evidence="4" id="KW-0812">Transmembrane</keyword>
<keyword evidence="4" id="KW-1133">Transmembrane helix</keyword>
<comment type="subcellular location">
    <subcellularLocation>
        <location evidence="1">Membrane</location>
        <topology evidence="1">Multi-pass membrane protein</topology>
    </subcellularLocation>
</comment>
<evidence type="ECO:0000313" key="6">
    <source>
        <dbReference type="EMBL" id="OQE21222.1"/>
    </source>
</evidence>
<keyword evidence="4" id="KW-0472">Membrane</keyword>
<comment type="caution">
    <text evidence="6">The sequence shown here is derived from an EMBL/GenBank/DDBJ whole genome shotgun (WGS) entry which is preliminary data.</text>
</comment>
<dbReference type="PANTHER" id="PTHR11360">
    <property type="entry name" value="MONOCARBOXYLATE TRANSPORTER"/>
    <property type="match status" value="1"/>
</dbReference>
<reference evidence="7" key="1">
    <citation type="journal article" date="2017" name="Nat. Microbiol.">
        <title>Global analysis of biosynthetic gene clusters reveals vast potential of secondary metabolite production in Penicillium species.</title>
        <authorList>
            <person name="Nielsen J.C."/>
            <person name="Grijseels S."/>
            <person name="Prigent S."/>
            <person name="Ji B."/>
            <person name="Dainat J."/>
            <person name="Nielsen K.F."/>
            <person name="Frisvad J.C."/>
            <person name="Workman M."/>
            <person name="Nielsen J."/>
        </authorList>
    </citation>
    <scope>NUCLEOTIDE SEQUENCE [LARGE SCALE GENOMIC DNA]</scope>
    <source>
        <strain evidence="7">IBT 24891</strain>
    </source>
</reference>
<feature type="transmembrane region" description="Helical" evidence="4">
    <location>
        <begin position="274"/>
        <end position="293"/>
    </location>
</feature>
<dbReference type="GO" id="GO:0016020">
    <property type="term" value="C:membrane"/>
    <property type="evidence" value="ECO:0007669"/>
    <property type="project" value="UniProtKB-SubCell"/>
</dbReference>
<dbReference type="PROSITE" id="PS50850">
    <property type="entry name" value="MFS"/>
    <property type="match status" value="1"/>
</dbReference>
<feature type="transmembrane region" description="Helical" evidence="4">
    <location>
        <begin position="365"/>
        <end position="384"/>
    </location>
</feature>
<dbReference type="CDD" id="cd17352">
    <property type="entry name" value="MFS_MCT_SLC16"/>
    <property type="match status" value="1"/>
</dbReference>
<keyword evidence="7" id="KW-1185">Reference proteome</keyword>
<dbReference type="AlphaFoldDB" id="A0A1V6T4K7"/>
<proteinExistence type="inferred from homology"/>
<dbReference type="InterPro" id="IPR050327">
    <property type="entry name" value="Proton-linked_MCT"/>
</dbReference>
<dbReference type="PANTHER" id="PTHR11360:SF230">
    <property type="entry name" value="MONOCARBOXYLATE TRANSPORTER, PUTATIVE (AFU_ORTHOLOGUE AFUA_2G12790)-RELATED"/>
    <property type="match status" value="1"/>
</dbReference>
<feature type="transmembrane region" description="Helical" evidence="4">
    <location>
        <begin position="166"/>
        <end position="185"/>
    </location>
</feature>
<dbReference type="InterPro" id="IPR036259">
    <property type="entry name" value="MFS_trans_sf"/>
</dbReference>
<gene>
    <name evidence="6" type="ORF">PENSTE_c012G01095</name>
</gene>
<feature type="transmembrane region" description="Helical" evidence="4">
    <location>
        <begin position="108"/>
        <end position="125"/>
    </location>
</feature>
<dbReference type="OrthoDB" id="410267at2759"/>
<sequence>MSIERHPQSISTPPEVTASTEGIDDENEDKYPEGGLKAWLVVFGAFAMLICTFGMMSSVGVLQSYWETHQLKEYSSSVVGWVPSVFVFLNLMLGIQIGPMFDRYGPRWIILSGSVLYILSFFLLAQCKEYYQFMLCMSILGGASSSLISTPTMASISHWFHRRRGLATGIAMSGASIGGIVFPIILRHVIDELGWSWALRIMGFIFVFLLTIGNLCVKGRLPAKLRKGTIDMKCFSDSRFVWTTAGAFFSEIVLFASLGLIPSYAVSQGFSSGTGTYLLVVLNTGSAVGRLLAGLTSDHFGAYNTMTVVVGFTTICIFVLWVPFGRYIGVLYPFSFILGLGTGSFLSLTPVCVGRACKTEEFGQWLGTCYFVSSFGTLVGIPIAGELLQVAGPTRLAAVLGGIFGLALVNFTIARWSCLKGNWKWVAKV</sequence>
<dbReference type="Pfam" id="PF07690">
    <property type="entry name" value="MFS_1"/>
    <property type="match status" value="1"/>
</dbReference>
<organism evidence="6 7">
    <name type="scientific">Penicillium steckii</name>
    <dbReference type="NCBI Taxonomy" id="303698"/>
    <lineage>
        <taxon>Eukaryota</taxon>
        <taxon>Fungi</taxon>
        <taxon>Dikarya</taxon>
        <taxon>Ascomycota</taxon>
        <taxon>Pezizomycotina</taxon>
        <taxon>Eurotiomycetes</taxon>
        <taxon>Eurotiomycetidae</taxon>
        <taxon>Eurotiales</taxon>
        <taxon>Aspergillaceae</taxon>
        <taxon>Penicillium</taxon>
    </lineage>
</organism>